<dbReference type="GO" id="GO:0004165">
    <property type="term" value="F:delta(3)-delta(2)-enoyl-CoA isomerase activity"/>
    <property type="evidence" value="ECO:0007669"/>
    <property type="project" value="UniProtKB-EC"/>
</dbReference>
<organism evidence="8 9">
    <name type="scientific">Ceratopteris richardii</name>
    <name type="common">Triangle waterfern</name>
    <dbReference type="NCBI Taxonomy" id="49495"/>
    <lineage>
        <taxon>Eukaryota</taxon>
        <taxon>Viridiplantae</taxon>
        <taxon>Streptophyta</taxon>
        <taxon>Embryophyta</taxon>
        <taxon>Tracheophyta</taxon>
        <taxon>Polypodiopsida</taxon>
        <taxon>Polypodiidae</taxon>
        <taxon>Polypodiales</taxon>
        <taxon>Pteridineae</taxon>
        <taxon>Pteridaceae</taxon>
        <taxon>Parkerioideae</taxon>
        <taxon>Ceratopteris</taxon>
    </lineage>
</organism>
<dbReference type="PANTHER" id="PTHR11941">
    <property type="entry name" value="ENOYL-COA HYDRATASE-RELATED"/>
    <property type="match status" value="1"/>
</dbReference>
<dbReference type="CDD" id="cd06558">
    <property type="entry name" value="crotonase-like"/>
    <property type="match status" value="1"/>
</dbReference>
<dbReference type="InterPro" id="IPR029045">
    <property type="entry name" value="ClpP/crotonase-like_dom_sf"/>
</dbReference>
<evidence type="ECO:0000256" key="1">
    <source>
        <dbReference type="ARBA" id="ARBA00000452"/>
    </source>
</evidence>
<dbReference type="GO" id="GO:0006635">
    <property type="term" value="P:fatty acid beta-oxidation"/>
    <property type="evidence" value="ECO:0007669"/>
    <property type="project" value="TreeGrafter"/>
</dbReference>
<dbReference type="EMBL" id="CM035433">
    <property type="protein sequence ID" value="KAH7293275.1"/>
    <property type="molecule type" value="Genomic_DNA"/>
</dbReference>
<dbReference type="AlphaFoldDB" id="A0A8T2RBX2"/>
<evidence type="ECO:0000256" key="4">
    <source>
        <dbReference type="ARBA" id="ARBA00005254"/>
    </source>
</evidence>
<evidence type="ECO:0000256" key="7">
    <source>
        <dbReference type="SAM" id="Phobius"/>
    </source>
</evidence>
<keyword evidence="7" id="KW-1133">Transmembrane helix</keyword>
<reference evidence="8" key="1">
    <citation type="submission" date="2021-08" db="EMBL/GenBank/DDBJ databases">
        <title>WGS assembly of Ceratopteris richardii.</title>
        <authorList>
            <person name="Marchant D.B."/>
            <person name="Chen G."/>
            <person name="Jenkins J."/>
            <person name="Shu S."/>
            <person name="Leebens-Mack J."/>
            <person name="Grimwood J."/>
            <person name="Schmutz J."/>
            <person name="Soltis P."/>
            <person name="Soltis D."/>
            <person name="Chen Z.-H."/>
        </authorList>
    </citation>
    <scope>NUCLEOTIDE SEQUENCE</scope>
    <source>
        <strain evidence="8">Whitten #5841</strain>
        <tissue evidence="8">Leaf</tissue>
    </source>
</reference>
<dbReference type="Proteomes" id="UP000825935">
    <property type="component" value="Chromosome 28"/>
</dbReference>
<dbReference type="Gene3D" id="3.90.226.10">
    <property type="entry name" value="2-enoyl-CoA Hydratase, Chain A, domain 1"/>
    <property type="match status" value="1"/>
</dbReference>
<name>A0A8T2RBX2_CERRI</name>
<evidence type="ECO:0000256" key="6">
    <source>
        <dbReference type="ARBA" id="ARBA00023098"/>
    </source>
</evidence>
<dbReference type="InterPro" id="IPR001753">
    <property type="entry name" value="Enoyl-CoA_hydra/iso"/>
</dbReference>
<keyword evidence="9" id="KW-1185">Reference proteome</keyword>
<dbReference type="PANTHER" id="PTHR11941:SF75">
    <property type="entry name" value="ENOYL-COA HYDRATASE_ISOMERASE FAMILY PROTEIN"/>
    <property type="match status" value="1"/>
</dbReference>
<comment type="catalytic activity">
    <reaction evidence="2">
        <text>a (3E)-enoyl-CoA = a 4-saturated (2E)-enoyl-CoA</text>
        <dbReference type="Rhea" id="RHEA:45228"/>
        <dbReference type="ChEBI" id="CHEBI:58521"/>
        <dbReference type="ChEBI" id="CHEBI:85097"/>
        <dbReference type="EC" id="5.3.3.8"/>
    </reaction>
</comment>
<dbReference type="Pfam" id="PF00378">
    <property type="entry name" value="ECH_1"/>
    <property type="match status" value="1"/>
</dbReference>
<dbReference type="FunFam" id="3.90.226.10:FF:000049">
    <property type="entry name" value="Enoyl-CoA delta isomerase 3"/>
    <property type="match status" value="1"/>
</dbReference>
<evidence type="ECO:0000256" key="2">
    <source>
        <dbReference type="ARBA" id="ARBA00000765"/>
    </source>
</evidence>
<evidence type="ECO:0000256" key="3">
    <source>
        <dbReference type="ARBA" id="ARBA00005005"/>
    </source>
</evidence>
<dbReference type="EC" id="5.3.3.8" evidence="5"/>
<dbReference type="OMA" id="RNWHGEV"/>
<comment type="pathway">
    <text evidence="3">Lipid metabolism; fatty acid beta-oxidation.</text>
</comment>
<gene>
    <name evidence="8" type="ORF">KP509_28G018900</name>
</gene>
<evidence type="ECO:0000313" key="9">
    <source>
        <dbReference type="Proteomes" id="UP000825935"/>
    </source>
</evidence>
<protein>
    <recommendedName>
        <fullName evidence="5">Delta(3)-Delta(2)-enoyl-CoA isomerase</fullName>
        <ecNumber evidence="5">5.3.3.8</ecNumber>
    </recommendedName>
</protein>
<keyword evidence="7" id="KW-0472">Membrane</keyword>
<dbReference type="GO" id="GO:0005777">
    <property type="term" value="C:peroxisome"/>
    <property type="evidence" value="ECO:0007669"/>
    <property type="project" value="TreeGrafter"/>
</dbReference>
<evidence type="ECO:0000256" key="5">
    <source>
        <dbReference type="ARBA" id="ARBA00012064"/>
    </source>
</evidence>
<dbReference type="SUPFAM" id="SSF52096">
    <property type="entry name" value="ClpP/crotonase"/>
    <property type="match status" value="1"/>
</dbReference>
<comment type="caution">
    <text evidence="8">The sequence shown here is derived from an EMBL/GenBank/DDBJ whole genome shotgun (WGS) entry which is preliminary data.</text>
</comment>
<proteinExistence type="inferred from homology"/>
<dbReference type="OrthoDB" id="410701at2759"/>
<keyword evidence="7" id="KW-0812">Transmembrane</keyword>
<dbReference type="EMBL" id="CM035433">
    <property type="protein sequence ID" value="KAH7293274.1"/>
    <property type="molecule type" value="Genomic_DNA"/>
</dbReference>
<sequence>MAIEQDAYSRLERRGNFFILTLLGDGEHRFNPMIAESILSRLRTLCSVSSPSTCTALITTNHGKFFSNGLDLAFGSREVVGKSFSDVLAAYMDLPMPTIAAVCGHAAAAGFIFALAHDYILMRRHRGFLYMSEIDVRVLIPPHIMRLIRSKLSPKAFRDVVLCGIKYTADTALSAGIVDSVQEDAESTLQEASKKAESLVSRGWNPEFYRQMRAAMYPFVKSSNAEDNSSTSALSKL</sequence>
<comment type="catalytic activity">
    <reaction evidence="1">
        <text>a (3Z)-enoyl-CoA = a 4-saturated (2E)-enoyl-CoA</text>
        <dbReference type="Rhea" id="RHEA:45900"/>
        <dbReference type="ChEBI" id="CHEBI:85097"/>
        <dbReference type="ChEBI" id="CHEBI:85489"/>
        <dbReference type="EC" id="5.3.3.8"/>
    </reaction>
</comment>
<comment type="similarity">
    <text evidence="4">Belongs to the enoyl-CoA hydratase/isomerase family.</text>
</comment>
<accession>A0A8T2RBX2</accession>
<evidence type="ECO:0000313" key="8">
    <source>
        <dbReference type="EMBL" id="KAH7293274.1"/>
    </source>
</evidence>
<keyword evidence="6" id="KW-0443">Lipid metabolism</keyword>
<feature type="transmembrane region" description="Helical" evidence="7">
    <location>
        <begin position="99"/>
        <end position="121"/>
    </location>
</feature>